<sequence>MVVKIIIVTSLGVTVYIENNSIIDTINYKPDDLKIIFDRNPKAELLLDIAHIDSYEHLKEIINIKYPKCLHIADKHFSAKHEHLPIGEGDLDFELIFSQHLSNLEGRIILEVIGDNAVITNSKDKILKAILSAK</sequence>
<reference evidence="2" key="1">
    <citation type="submission" date="2019-08" db="EMBL/GenBank/DDBJ databases">
        <authorList>
            <person name="Kucharzyk K."/>
            <person name="Murdoch R.W."/>
            <person name="Higgins S."/>
            <person name="Loffler F."/>
        </authorList>
    </citation>
    <scope>NUCLEOTIDE SEQUENCE</scope>
</reference>
<dbReference type="Gene3D" id="3.20.20.150">
    <property type="entry name" value="Divalent-metal-dependent TIM barrel enzymes"/>
    <property type="match status" value="1"/>
</dbReference>
<evidence type="ECO:0000313" key="2">
    <source>
        <dbReference type="EMBL" id="MPN64332.1"/>
    </source>
</evidence>
<feature type="domain" description="Xylose isomerase-like TIM barrel" evidence="1">
    <location>
        <begin position="11"/>
        <end position="124"/>
    </location>
</feature>
<accession>A0A645JM17</accession>
<proteinExistence type="predicted"/>
<dbReference type="SUPFAM" id="SSF51658">
    <property type="entry name" value="Xylose isomerase-like"/>
    <property type="match status" value="1"/>
</dbReference>
<dbReference type="InterPro" id="IPR013022">
    <property type="entry name" value="Xyl_isomerase-like_TIM-brl"/>
</dbReference>
<evidence type="ECO:0000259" key="1">
    <source>
        <dbReference type="Pfam" id="PF01261"/>
    </source>
</evidence>
<protein>
    <recommendedName>
        <fullName evidence="1">Xylose isomerase-like TIM barrel domain-containing protein</fullName>
    </recommendedName>
</protein>
<dbReference type="EMBL" id="VSSQ01145047">
    <property type="protein sequence ID" value="MPN64332.1"/>
    <property type="molecule type" value="Genomic_DNA"/>
</dbReference>
<dbReference type="AlphaFoldDB" id="A0A645JM17"/>
<dbReference type="InterPro" id="IPR036237">
    <property type="entry name" value="Xyl_isomerase-like_sf"/>
</dbReference>
<gene>
    <name evidence="2" type="ORF">SDC9_212104</name>
</gene>
<name>A0A645JM17_9ZZZZ</name>
<organism evidence="2">
    <name type="scientific">bioreactor metagenome</name>
    <dbReference type="NCBI Taxonomy" id="1076179"/>
    <lineage>
        <taxon>unclassified sequences</taxon>
        <taxon>metagenomes</taxon>
        <taxon>ecological metagenomes</taxon>
    </lineage>
</organism>
<comment type="caution">
    <text evidence="2">The sequence shown here is derived from an EMBL/GenBank/DDBJ whole genome shotgun (WGS) entry which is preliminary data.</text>
</comment>
<dbReference type="Pfam" id="PF01261">
    <property type="entry name" value="AP_endonuc_2"/>
    <property type="match status" value="1"/>
</dbReference>